<evidence type="ECO:0000256" key="2">
    <source>
        <dbReference type="ARBA" id="ARBA00012494"/>
    </source>
</evidence>
<sequence length="1712" mass="193628">MSFHARLDREEEAPRKVVGINRTDQSLKNPLLGTEVSFCLQSKSLPHHVRALQYIRPCNFQSRDYYKIFRRVSLPPQIYPIGVLIRAAETIIRVVTLTWGLNDIIDSLSPAIRYALTNPRVRSYLELHITYQRIIQQVSYCREADIGPKKLGDYRLMFLQSLVVIFDKNVSCLATYNHFLAAADTVKSRCHLLISSVIQGALLNTGSFLDDVLALIDNIDSIDLPHDDYFNIVKSILPYSEGLVMQTHNRTVSTSFASLFDIATLAPELDKLLKKLLIRDPRLLLMIASVQKSWYFPEIDMLEGSKEQLRKMRVDLESPHALSVMGEDSLSMFRAEYIKGYLAKHSKWPPTHLKPGCSRSIRSARELGKWSPSFDRNWKWFKDVVILKVSDLDLDPDFNDIVSDKAVINSKKDWVFEYNAAAYRHKYGQRLERPPERSGPSRLVNALIDGKLDSIPELLEPFYKGSVNFDDRITVLVPKEKELKVKGRFFSKQSLAIRIYQVVAEASIKNEIMPYLKTHSMTMSSTSLTHLLNKLSNLIVNGDSFVINLDYSSWCNAFRPELQMPLCRQLDQMFDCGFFFRTGCILPCFTTFIIQDRFNPPAADIRTLPVEDMVTCAHGTKTMGEGMRQKLWTILTSCWEIMALREAQVSFNILGQGDNQTIIVYRSITETNQALADRALGCLYKYARLAGHTLKVEECWVSDCLYEYGKRLFFEGIPIPGSLKQLSRVTDSTGELFPNLYSKLACLVSSCLSAAMSDISPWVALTTGVCLYLIELYVELPMRIMQEESLLITLCLVGPSLGGLPTPATLPSVFFRGMSDPLPLQLALLKTLVRLTGVSIEFVNSVVKLRIAAYPDWLSLITDPTSLNIQQLLRPERQIRRWVEQAILASSHSSRVATFFQQPLTEMAQILARDLSNMMPLRPRDMSALFSLSNVAYGLSIIDLFQKSSTVVSANQALHLEDVVLESHRYKQAVIDHILDRSAGLDLAPYLIGCTYVAAKRLRRLTWGRDLIGVTMPFVAEQFNPVNSSNASLENYKDAILYVPQEPLRERHLYTRGNQPLYLGSNTAIKVQRGELTGLSKSRAAGLVRDTLILYQWYKVRKVIDPNLNKLMDRFLQEKGYVSDARPVVHGGTLTHRLPSRGDSRQGLTGYVNLISTWLKFSSDYMSTYSQSSDDYTIHFQHVLTYGCLYADVVVRSGRVVNEPYLLTASCHECFEKIESEEFVLAVEPQYQGAEWLISKPVSVPEMIVDEELDLDPCISASLALGVLIGKSLLVDIRFDKSDMTDQRTWANLERFSLADLRRLPWAIVFRSLWRHLLQVRLLQFEKASLIRLLSLGRGPTFDFVYNIMRESSLLLESTPALETLRYTNFKNRRDLISRILMIPVINTELAQIETSRIDRHYNSVSEVNIDLYMASTRGVAIKPIAYCNETNDFVEQGTHVGSYSFGGGAVSEMSQVYKMAIRKLKLSQLYMYPDTPADIAVDLCHLSGLKVILVLHGDPSYYERLLEIDLCSAVRSRVALTESLAASSSCGVHIGGPSDSSHLHLRGLGLVSYAHPCLEELNFDVLLGDQEVDISSMCCLMLSSPCDSLFKPVYRSVNSLRKALVDSYWTLLDIMLIKGFDIRRHVEEFDDLVVGAQSVLGLEVSRTITYYFYSKARISTVEPRSPCKKITINGRIPSPFVSALKLVGMEKDSLTLDLPIELLSILFGLVC</sequence>
<dbReference type="Pfam" id="PF14318">
    <property type="entry name" value="Mononeg_mRNAcap"/>
    <property type="match status" value="1"/>
</dbReference>
<accession>B4ZYK0</accession>
<evidence type="ECO:0000256" key="13">
    <source>
        <dbReference type="ARBA" id="ARBA00023268"/>
    </source>
</evidence>
<dbReference type="GO" id="GO:0003968">
    <property type="term" value="F:RNA-directed RNA polymerase activity"/>
    <property type="evidence" value="ECO:0007669"/>
    <property type="project" value="UniProtKB-KW"/>
</dbReference>
<evidence type="ECO:0000256" key="19">
    <source>
        <dbReference type="ARBA" id="ARBA00047370"/>
    </source>
</evidence>
<keyword evidence="11" id="KW-0693">Viral RNA replication</keyword>
<dbReference type="GO" id="GO:0005524">
    <property type="term" value="F:ATP binding"/>
    <property type="evidence" value="ECO:0007669"/>
    <property type="project" value="UniProtKB-KW"/>
</dbReference>
<keyword evidence="13" id="KW-0511">Multifunctional enzyme</keyword>
<keyword evidence="4" id="KW-0507">mRNA processing</keyword>
<evidence type="ECO:0000256" key="4">
    <source>
        <dbReference type="ARBA" id="ARBA00022664"/>
    </source>
</evidence>
<dbReference type="EC" id="2.7.7.48" evidence="2"/>
<evidence type="ECO:0000256" key="7">
    <source>
        <dbReference type="ARBA" id="ARBA00022695"/>
    </source>
</evidence>
<evidence type="ECO:0000256" key="16">
    <source>
        <dbReference type="ARBA" id="ARBA00030436"/>
    </source>
</evidence>
<dbReference type="Pfam" id="PF00946">
    <property type="entry name" value="Mononeg_RNA_pol"/>
    <property type="match status" value="1"/>
</dbReference>
<comment type="catalytic activity">
    <reaction evidence="15">
        <text>a 5'-end (5'-triphosphoguanosine)-(2'-O-methyladenylyl)-adenylyl-cytidylyl-adenosine in mRNA + S-adenosyl-L-methionine = a 5'-end (N(7)-methyl 5'-triphosphoguanosine)-(2'-O-methyladenylyl)-adenylyl-cytidylyl-adenosine in mRNA + S-adenosyl-L-homocysteine</text>
        <dbReference type="Rhea" id="RHEA:65440"/>
        <dbReference type="Rhea" id="RHEA-COMP:16798"/>
        <dbReference type="Rhea" id="RHEA-COMP:16801"/>
        <dbReference type="ChEBI" id="CHEBI:57856"/>
        <dbReference type="ChEBI" id="CHEBI:59789"/>
        <dbReference type="ChEBI" id="CHEBI:156482"/>
        <dbReference type="ChEBI" id="CHEBI:156483"/>
    </reaction>
</comment>
<gene>
    <name evidence="22" type="primary">L</name>
</gene>
<evidence type="ECO:0000256" key="15">
    <source>
        <dbReference type="ARBA" id="ARBA00024499"/>
    </source>
</evidence>
<comment type="catalytic activity">
    <reaction evidence="14">
        <text>a 5'-end triphospho-adenylyl-adenylyl-cytidylyl-adenosine in mRNA + GDP + H(+) = a 5'-end (5'-triphosphoguanosine)-adenylyl-adenylyl-cytidylyl-adenosine in mRNA + diphosphate</text>
        <dbReference type="Rhea" id="RHEA:65436"/>
        <dbReference type="Rhea" id="RHEA-COMP:16797"/>
        <dbReference type="Rhea" id="RHEA-COMP:16799"/>
        <dbReference type="ChEBI" id="CHEBI:15378"/>
        <dbReference type="ChEBI" id="CHEBI:33019"/>
        <dbReference type="ChEBI" id="CHEBI:58189"/>
        <dbReference type="ChEBI" id="CHEBI:156484"/>
        <dbReference type="ChEBI" id="CHEBI:156503"/>
        <dbReference type="EC" id="2.7.7.88"/>
    </reaction>
</comment>
<evidence type="ECO:0000259" key="21">
    <source>
        <dbReference type="PROSITE" id="PS50526"/>
    </source>
</evidence>
<dbReference type="EMBL" id="EU781967">
    <property type="protein sequence ID" value="ACG59353.1"/>
    <property type="molecule type" value="Viral_cRNA"/>
</dbReference>
<comment type="subcellular location">
    <subcellularLocation>
        <location evidence="1">Virion</location>
    </subcellularLocation>
</comment>
<proteinExistence type="predicted"/>
<evidence type="ECO:0000256" key="20">
    <source>
        <dbReference type="ARBA" id="ARBA00048548"/>
    </source>
</evidence>
<dbReference type="InterPro" id="IPR014023">
    <property type="entry name" value="Mononeg_RNA_pol_cat"/>
</dbReference>
<keyword evidence="10" id="KW-0946">Virion</keyword>
<evidence type="ECO:0000256" key="9">
    <source>
        <dbReference type="ARBA" id="ARBA00022840"/>
    </source>
</evidence>
<protein>
    <recommendedName>
        <fullName evidence="2">RNA-directed RNA polymerase</fullName>
        <ecNumber evidence="2">2.7.7.48</ecNumber>
    </recommendedName>
    <alternativeName>
        <fullName evidence="17">Replicase</fullName>
    </alternativeName>
    <alternativeName>
        <fullName evidence="16">Transcriptase</fullName>
    </alternativeName>
</protein>
<evidence type="ECO:0000256" key="17">
    <source>
        <dbReference type="ARBA" id="ARBA00031012"/>
    </source>
</evidence>
<keyword evidence="9" id="KW-0067">ATP-binding</keyword>
<evidence type="ECO:0000256" key="10">
    <source>
        <dbReference type="ARBA" id="ARBA00022844"/>
    </source>
</evidence>
<dbReference type="PROSITE" id="PS50526">
    <property type="entry name" value="RDRP_SSRNA_NEG_NONSEG"/>
    <property type="match status" value="1"/>
</dbReference>
<keyword evidence="3" id="KW-0696">RNA-directed RNA polymerase</keyword>
<keyword evidence="5" id="KW-0808">Transferase</keyword>
<evidence type="ECO:0000256" key="11">
    <source>
        <dbReference type="ARBA" id="ARBA00022953"/>
    </source>
</evidence>
<comment type="catalytic activity">
    <reaction evidence="18">
        <text>a 5'-end (5'-triphosphoguanosine)-adenylyl-adenylyl-cytidylyl-adenosine in mRNA + S-adenosyl-L-methionine = a 5'-end (5'-triphosphoguanosine)-(2'-O-methyladenylyl)-adenylyl-cytidylyl-adenosine in mRNA + S-adenosyl-L-homocysteine + H(+)</text>
        <dbReference type="Rhea" id="RHEA:65380"/>
        <dbReference type="Rhea" id="RHEA-COMP:16797"/>
        <dbReference type="Rhea" id="RHEA-COMP:16801"/>
        <dbReference type="ChEBI" id="CHEBI:15378"/>
        <dbReference type="ChEBI" id="CHEBI:57856"/>
        <dbReference type="ChEBI" id="CHEBI:59789"/>
        <dbReference type="ChEBI" id="CHEBI:156482"/>
        <dbReference type="ChEBI" id="CHEBI:156484"/>
    </reaction>
</comment>
<evidence type="ECO:0000256" key="8">
    <source>
        <dbReference type="ARBA" id="ARBA00022741"/>
    </source>
</evidence>
<comment type="catalytic activity">
    <reaction evidence="20">
        <text>GTP + H2O = GDP + phosphate + H(+)</text>
        <dbReference type="Rhea" id="RHEA:19669"/>
        <dbReference type="ChEBI" id="CHEBI:15377"/>
        <dbReference type="ChEBI" id="CHEBI:15378"/>
        <dbReference type="ChEBI" id="CHEBI:37565"/>
        <dbReference type="ChEBI" id="CHEBI:43474"/>
        <dbReference type="ChEBI" id="CHEBI:58189"/>
    </reaction>
</comment>
<comment type="catalytic activity">
    <reaction evidence="19">
        <text>a 5'-end (5'-triphosphoguanosine)-adenylyl-adenylyl-cytidylyl-adenosine in mRNA + 2 S-adenosyl-L-methionine = a 5'-end (N(7)-methyl 5'-triphosphoguanosine)-(2'-O-methyladenylyl)-adenylyl-cytidylyl-adenosine in mRNA + 2 S-adenosyl-L-homocysteine + H(+)</text>
        <dbReference type="Rhea" id="RHEA:65376"/>
        <dbReference type="Rhea" id="RHEA-COMP:16797"/>
        <dbReference type="Rhea" id="RHEA-COMP:16798"/>
        <dbReference type="ChEBI" id="CHEBI:15378"/>
        <dbReference type="ChEBI" id="CHEBI:57856"/>
        <dbReference type="ChEBI" id="CHEBI:59789"/>
        <dbReference type="ChEBI" id="CHEBI:156483"/>
        <dbReference type="ChEBI" id="CHEBI:156484"/>
        <dbReference type="EC" id="2.1.1.375"/>
    </reaction>
</comment>
<evidence type="ECO:0000256" key="3">
    <source>
        <dbReference type="ARBA" id="ARBA00022484"/>
    </source>
</evidence>
<evidence type="ECO:0000256" key="6">
    <source>
        <dbReference type="ARBA" id="ARBA00022691"/>
    </source>
</evidence>
<reference evidence="22 23" key="1">
    <citation type="journal article" date="2008" name="Virol. J.">
        <title>Recovery of divergent avian bornaviruses from cases of proventricular dilatation disease: identification of a candidate etiologic agent.</title>
        <authorList>
            <person name="Kistler A.L."/>
            <person name="Gancz A."/>
            <person name="Clubb S."/>
            <person name="Skewes-Cox P."/>
            <person name="Fischer K."/>
            <person name="Sorber K."/>
            <person name="Chiu C.Y."/>
            <person name="Lublin A."/>
            <person name="Mechani S."/>
            <person name="Farnoushi Y."/>
            <person name="Greninger A."/>
            <person name="Wen C.C."/>
            <person name="Karlene S.B."/>
            <person name="Ganem D."/>
            <person name="DeRisi J.L."/>
        </authorList>
    </citation>
    <scope>NUCLEOTIDE SEQUENCE [LARGE SCALE GENOMIC DNA]</scope>
    <source>
        <strain evidence="22">Bil</strain>
    </source>
</reference>
<keyword evidence="8" id="KW-0547">Nucleotide-binding</keyword>
<keyword evidence="7" id="KW-0548">Nucleotidyltransferase</keyword>
<dbReference type="GO" id="GO:0044423">
    <property type="term" value="C:virion component"/>
    <property type="evidence" value="ECO:0007669"/>
    <property type="project" value="UniProtKB-KW"/>
</dbReference>
<feature type="domain" description="RdRp catalytic" evidence="21">
    <location>
        <begin position="543"/>
        <end position="716"/>
    </location>
</feature>
<evidence type="ECO:0000313" key="22">
    <source>
        <dbReference type="EMBL" id="ACG59353.1"/>
    </source>
</evidence>
<keyword evidence="6" id="KW-0949">S-adenosyl-L-methionine</keyword>
<name>B4ZYK0_9MONO</name>
<evidence type="ECO:0000256" key="14">
    <source>
        <dbReference type="ARBA" id="ARBA00024494"/>
    </source>
</evidence>
<keyword evidence="12" id="KW-0506">mRNA capping</keyword>
<evidence type="ECO:0000256" key="12">
    <source>
        <dbReference type="ARBA" id="ARBA00023042"/>
    </source>
</evidence>
<dbReference type="InterPro" id="IPR026890">
    <property type="entry name" value="Mononeg_mRNAcap"/>
</dbReference>
<evidence type="ECO:0000256" key="18">
    <source>
        <dbReference type="ARBA" id="ARBA00047332"/>
    </source>
</evidence>
<organism evidence="22 23">
    <name type="scientific">Parrot bornavirus 2</name>
    <dbReference type="NCBI Taxonomy" id="1548715"/>
    <lineage>
        <taxon>Viruses</taxon>
        <taxon>Riboviria</taxon>
        <taxon>Orthornavirae</taxon>
        <taxon>Negarnaviricota</taxon>
        <taxon>Haploviricotina</taxon>
        <taxon>Monjiviricetes</taxon>
        <taxon>Mononegavirales</taxon>
        <taxon>Bornaviridae</taxon>
        <taxon>Orthobornavirus</taxon>
        <taxon>Orthobornavirus alphapsittaciforme</taxon>
    </lineage>
</organism>
<dbReference type="Proteomes" id="UP000145844">
    <property type="component" value="Genome"/>
</dbReference>
<evidence type="ECO:0000256" key="1">
    <source>
        <dbReference type="ARBA" id="ARBA00004328"/>
    </source>
</evidence>
<dbReference type="GO" id="GO:0004482">
    <property type="term" value="F:mRNA 5'-cap (guanine-N7-)-methyltransferase activity"/>
    <property type="evidence" value="ECO:0007669"/>
    <property type="project" value="InterPro"/>
</dbReference>
<evidence type="ECO:0000313" key="23">
    <source>
        <dbReference type="Proteomes" id="UP000145844"/>
    </source>
</evidence>
<evidence type="ECO:0000256" key="5">
    <source>
        <dbReference type="ARBA" id="ARBA00022679"/>
    </source>
</evidence>